<comment type="catalytic activity">
    <reaction evidence="26">
        <text>tetradecanoyl-CoA + H2O = tetradecanoate + CoA + H(+)</text>
        <dbReference type="Rhea" id="RHEA:40119"/>
        <dbReference type="ChEBI" id="CHEBI:15377"/>
        <dbReference type="ChEBI" id="CHEBI:15378"/>
        <dbReference type="ChEBI" id="CHEBI:30807"/>
        <dbReference type="ChEBI" id="CHEBI:57287"/>
        <dbReference type="ChEBI" id="CHEBI:57385"/>
    </reaction>
    <physiologicalReaction direction="left-to-right" evidence="26">
        <dbReference type="Rhea" id="RHEA:40120"/>
    </physiologicalReaction>
</comment>
<dbReference type="InterPro" id="IPR006683">
    <property type="entry name" value="Thioestr_dom"/>
</dbReference>
<feature type="region of interest" description="Disordered" evidence="27">
    <location>
        <begin position="71"/>
        <end position="99"/>
    </location>
</feature>
<comment type="catalytic activity">
    <reaction evidence="23">
        <text>hexadecanoyl-CoA + H2O = hexadecanoate + CoA + H(+)</text>
        <dbReference type="Rhea" id="RHEA:16645"/>
        <dbReference type="ChEBI" id="CHEBI:7896"/>
        <dbReference type="ChEBI" id="CHEBI:15377"/>
        <dbReference type="ChEBI" id="CHEBI:15378"/>
        <dbReference type="ChEBI" id="CHEBI:57287"/>
        <dbReference type="ChEBI" id="CHEBI:57379"/>
        <dbReference type="EC" id="3.1.2.2"/>
    </reaction>
    <physiologicalReaction direction="left-to-right" evidence="23">
        <dbReference type="Rhea" id="RHEA:16646"/>
    </physiologicalReaction>
</comment>
<dbReference type="Gene3D" id="3.10.129.10">
    <property type="entry name" value="Hotdog Thioesterase"/>
    <property type="match status" value="1"/>
</dbReference>
<feature type="region of interest" description="Disordered" evidence="27">
    <location>
        <begin position="1"/>
        <end position="24"/>
    </location>
</feature>
<gene>
    <name evidence="29" type="ORF">H696_05464</name>
</gene>
<keyword evidence="13" id="KW-0496">Mitochondrion</keyword>
<keyword evidence="8" id="KW-0999">Mitochondrion inner membrane</keyword>
<evidence type="ECO:0000256" key="14">
    <source>
        <dbReference type="ARBA" id="ARBA00023136"/>
    </source>
</evidence>
<dbReference type="CDD" id="cd03443">
    <property type="entry name" value="PaaI_thioesterase"/>
    <property type="match status" value="1"/>
</dbReference>
<accession>A0A058Z3D1</accession>
<organism evidence="29">
    <name type="scientific">Fonticula alba</name>
    <name type="common">Slime mold</name>
    <dbReference type="NCBI Taxonomy" id="691883"/>
    <lineage>
        <taxon>Eukaryota</taxon>
        <taxon>Rotosphaerida</taxon>
        <taxon>Fonticulaceae</taxon>
        <taxon>Fonticula</taxon>
    </lineage>
</organism>
<dbReference type="STRING" id="691883.A0A058Z3D1"/>
<evidence type="ECO:0000256" key="9">
    <source>
        <dbReference type="ARBA" id="ARBA00022801"/>
    </source>
</evidence>
<dbReference type="GO" id="GO:0006915">
    <property type="term" value="P:apoptotic process"/>
    <property type="evidence" value="ECO:0007669"/>
    <property type="project" value="UniProtKB-KW"/>
</dbReference>
<evidence type="ECO:0000256" key="15">
    <source>
        <dbReference type="ARBA" id="ARBA00023273"/>
    </source>
</evidence>
<comment type="catalytic activity">
    <reaction evidence="25">
        <text>dodecanoyl-CoA + H2O = dodecanoate + CoA + H(+)</text>
        <dbReference type="Rhea" id="RHEA:30135"/>
        <dbReference type="ChEBI" id="CHEBI:15377"/>
        <dbReference type="ChEBI" id="CHEBI:15378"/>
        <dbReference type="ChEBI" id="CHEBI:18262"/>
        <dbReference type="ChEBI" id="CHEBI:57287"/>
        <dbReference type="ChEBI" id="CHEBI:57375"/>
    </reaction>
    <physiologicalReaction direction="left-to-right" evidence="25">
        <dbReference type="Rhea" id="RHEA:30136"/>
    </physiologicalReaction>
</comment>
<dbReference type="RefSeq" id="XP_009497564.1">
    <property type="nucleotide sequence ID" value="XM_009499289.1"/>
</dbReference>
<feature type="domain" description="Thioesterase" evidence="28">
    <location>
        <begin position="301"/>
        <end position="373"/>
    </location>
</feature>
<proteinExistence type="inferred from homology"/>
<dbReference type="GO" id="GO:0005743">
    <property type="term" value="C:mitochondrial inner membrane"/>
    <property type="evidence" value="ECO:0007669"/>
    <property type="project" value="UniProtKB-SubCell"/>
</dbReference>
<comment type="catalytic activity">
    <reaction evidence="24">
        <text>decanoyl-CoA + H2O = decanoate + CoA + H(+)</text>
        <dbReference type="Rhea" id="RHEA:40059"/>
        <dbReference type="ChEBI" id="CHEBI:15377"/>
        <dbReference type="ChEBI" id="CHEBI:15378"/>
        <dbReference type="ChEBI" id="CHEBI:27689"/>
        <dbReference type="ChEBI" id="CHEBI:57287"/>
        <dbReference type="ChEBI" id="CHEBI:61430"/>
    </reaction>
    <physiologicalReaction direction="left-to-right" evidence="24">
        <dbReference type="Rhea" id="RHEA:40060"/>
    </physiologicalReaction>
</comment>
<keyword evidence="11" id="KW-0809">Transit peptide</keyword>
<evidence type="ECO:0000256" key="2">
    <source>
        <dbReference type="ARBA" id="ARBA00004569"/>
    </source>
</evidence>
<keyword evidence="5" id="KW-1003">Cell membrane</keyword>
<evidence type="ECO:0000256" key="12">
    <source>
        <dbReference type="ARBA" id="ARBA00023098"/>
    </source>
</evidence>
<dbReference type="GO" id="GO:0005758">
    <property type="term" value="C:mitochondrial intermembrane space"/>
    <property type="evidence" value="ECO:0007669"/>
    <property type="project" value="UniProtKB-SubCell"/>
</dbReference>
<dbReference type="EMBL" id="KB932211">
    <property type="protein sequence ID" value="KCV67997.1"/>
    <property type="molecule type" value="Genomic_DNA"/>
</dbReference>
<evidence type="ECO:0000256" key="7">
    <source>
        <dbReference type="ARBA" id="ARBA00022703"/>
    </source>
</evidence>
<keyword evidence="9" id="KW-0378">Hydrolase</keyword>
<dbReference type="AlphaFoldDB" id="A0A058Z3D1"/>
<protein>
    <recommendedName>
        <fullName evidence="20">Acyl-coenzyme A thioesterase THEM4</fullName>
        <ecNumber evidence="19">3.1.2.2</ecNumber>
    </recommendedName>
    <alternativeName>
        <fullName evidence="21">Thioesterase superfamily member 4</fullName>
    </alternativeName>
</protein>
<dbReference type="GO" id="GO:0016787">
    <property type="term" value="F:hydrolase activity"/>
    <property type="evidence" value="ECO:0007669"/>
    <property type="project" value="UniProtKB-KW"/>
</dbReference>
<evidence type="ECO:0000256" key="17">
    <source>
        <dbReference type="ARBA" id="ARBA00037002"/>
    </source>
</evidence>
<evidence type="ECO:0000256" key="16">
    <source>
        <dbReference type="ARBA" id="ARBA00035852"/>
    </source>
</evidence>
<dbReference type="GeneID" id="20530189"/>
<dbReference type="OrthoDB" id="506431at2759"/>
<evidence type="ECO:0000256" key="19">
    <source>
        <dbReference type="ARBA" id="ARBA00038848"/>
    </source>
</evidence>
<evidence type="ECO:0000313" key="30">
    <source>
        <dbReference type="Proteomes" id="UP000030693"/>
    </source>
</evidence>
<evidence type="ECO:0000256" key="27">
    <source>
        <dbReference type="SAM" id="MobiDB-lite"/>
    </source>
</evidence>
<keyword evidence="12" id="KW-0443">Lipid metabolism</keyword>
<comment type="subcellular location">
    <subcellularLocation>
        <location evidence="3">Cell projection</location>
        <location evidence="3">Ruffle membrane</location>
    </subcellularLocation>
    <subcellularLocation>
        <location evidence="1">Cytoplasm</location>
    </subcellularLocation>
    <subcellularLocation>
        <location evidence="4">Mitochondrion inner membrane</location>
        <topology evidence="4">Peripheral membrane protein</topology>
    </subcellularLocation>
    <subcellularLocation>
        <location evidence="2">Mitochondrion intermembrane space</location>
    </subcellularLocation>
</comment>
<evidence type="ECO:0000256" key="11">
    <source>
        <dbReference type="ARBA" id="ARBA00022946"/>
    </source>
</evidence>
<evidence type="ECO:0000256" key="21">
    <source>
        <dbReference type="ARBA" id="ARBA00043210"/>
    </source>
</evidence>
<keyword evidence="10" id="KW-0276">Fatty acid metabolism</keyword>
<dbReference type="PANTHER" id="PTHR12418:SF19">
    <property type="entry name" value="ACYL-COENZYME A THIOESTERASE THEM4"/>
    <property type="match status" value="1"/>
</dbReference>
<evidence type="ECO:0000256" key="22">
    <source>
        <dbReference type="ARBA" id="ARBA00047588"/>
    </source>
</evidence>
<evidence type="ECO:0000256" key="8">
    <source>
        <dbReference type="ARBA" id="ARBA00022792"/>
    </source>
</evidence>
<dbReference type="EC" id="3.1.2.2" evidence="19"/>
<evidence type="ECO:0000256" key="18">
    <source>
        <dbReference type="ARBA" id="ARBA00038456"/>
    </source>
</evidence>
<name>A0A058Z3D1_FONAL</name>
<evidence type="ECO:0000256" key="10">
    <source>
        <dbReference type="ARBA" id="ARBA00022832"/>
    </source>
</evidence>
<evidence type="ECO:0000256" key="13">
    <source>
        <dbReference type="ARBA" id="ARBA00023128"/>
    </source>
</evidence>
<evidence type="ECO:0000256" key="6">
    <source>
        <dbReference type="ARBA" id="ARBA00022490"/>
    </source>
</evidence>
<evidence type="ECO:0000256" key="5">
    <source>
        <dbReference type="ARBA" id="ARBA00022475"/>
    </source>
</evidence>
<evidence type="ECO:0000256" key="23">
    <source>
        <dbReference type="ARBA" id="ARBA00047734"/>
    </source>
</evidence>
<dbReference type="GO" id="GO:0006631">
    <property type="term" value="P:fatty acid metabolic process"/>
    <property type="evidence" value="ECO:0007669"/>
    <property type="project" value="UniProtKB-KW"/>
</dbReference>
<sequence>MSGQSSRPGQAPKPTVFPDTPSPAGYDTYSAGLLYGAELPAFARPSPRAMAEARAARGSLLTTPLPGAPMHFYGGFPRPEDPEAGAPMPQGSASSSEPADLDQRLGAIARGNLLRARSAMALSPALHRFRQQELQTEPAAWGTGCCPDPLVVGHRASCLRASSSPDPLATPAAREWRFVPLSSFRFQPYAREVAEMGAVAERADLEQTRARTVPGLALPEEYYLERQAIVLGATTFLDQERFSFSKFFDTQYAQRCESARNREMSVQLEPLAEGQTSEDITDTGPLHTVCWFSRLCEGPTGCVHGGAIALLHDATCGSMIFRNYGVGYVTARLSIDYRRSVPLEHTVVISARIIRKVGNKLFIESRFTNDPPGVEDYFAEPGSPAAPGLLIYSVATALFVSKYPAGLGFDETSDYVRQARQLRIHDQVAYNRVARGTFHNLLAAASMIQQTGLESATAEVEHFRETGQRRMKARL</sequence>
<evidence type="ECO:0000256" key="25">
    <source>
        <dbReference type="ARBA" id="ARBA00048074"/>
    </source>
</evidence>
<dbReference type="SUPFAM" id="SSF54637">
    <property type="entry name" value="Thioesterase/thiol ester dehydrase-isomerase"/>
    <property type="match status" value="1"/>
</dbReference>
<dbReference type="InterPro" id="IPR029069">
    <property type="entry name" value="HotDog_dom_sf"/>
</dbReference>
<keyword evidence="6" id="KW-0963">Cytoplasm</keyword>
<evidence type="ECO:0000256" key="26">
    <source>
        <dbReference type="ARBA" id="ARBA00048180"/>
    </source>
</evidence>
<comment type="similarity">
    <text evidence="18">Belongs to the THEM4/THEM5 thioesterase family.</text>
</comment>
<comment type="catalytic activity">
    <reaction evidence="16">
        <text>(5Z,8Z,11Z,14Z)-eicosatetraenoyl-CoA + H2O = (5Z,8Z,11Z,14Z)-eicosatetraenoate + CoA + H(+)</text>
        <dbReference type="Rhea" id="RHEA:40151"/>
        <dbReference type="ChEBI" id="CHEBI:15377"/>
        <dbReference type="ChEBI" id="CHEBI:15378"/>
        <dbReference type="ChEBI" id="CHEBI:32395"/>
        <dbReference type="ChEBI" id="CHEBI:57287"/>
        <dbReference type="ChEBI" id="CHEBI:57368"/>
    </reaction>
    <physiologicalReaction direction="left-to-right" evidence="16">
        <dbReference type="Rhea" id="RHEA:40152"/>
    </physiologicalReaction>
</comment>
<keyword evidence="14" id="KW-0472">Membrane</keyword>
<comment type="catalytic activity">
    <reaction evidence="17">
        <text>(9Z)-octadecenoyl-CoA + H2O = (9Z)-octadecenoate + CoA + H(+)</text>
        <dbReference type="Rhea" id="RHEA:40139"/>
        <dbReference type="ChEBI" id="CHEBI:15377"/>
        <dbReference type="ChEBI" id="CHEBI:15378"/>
        <dbReference type="ChEBI" id="CHEBI:30823"/>
        <dbReference type="ChEBI" id="CHEBI:57287"/>
        <dbReference type="ChEBI" id="CHEBI:57387"/>
    </reaction>
    <physiologicalReaction direction="left-to-right" evidence="17">
        <dbReference type="Rhea" id="RHEA:40140"/>
    </physiologicalReaction>
</comment>
<keyword evidence="30" id="KW-1185">Reference proteome</keyword>
<evidence type="ECO:0000256" key="3">
    <source>
        <dbReference type="ARBA" id="ARBA00004632"/>
    </source>
</evidence>
<evidence type="ECO:0000256" key="24">
    <source>
        <dbReference type="ARBA" id="ARBA00047969"/>
    </source>
</evidence>
<comment type="catalytic activity">
    <reaction evidence="22">
        <text>octanoyl-CoA + H2O = octanoate + CoA + H(+)</text>
        <dbReference type="Rhea" id="RHEA:30143"/>
        <dbReference type="ChEBI" id="CHEBI:15377"/>
        <dbReference type="ChEBI" id="CHEBI:15378"/>
        <dbReference type="ChEBI" id="CHEBI:25646"/>
        <dbReference type="ChEBI" id="CHEBI:57287"/>
        <dbReference type="ChEBI" id="CHEBI:57386"/>
    </reaction>
    <physiologicalReaction direction="left-to-right" evidence="22">
        <dbReference type="Rhea" id="RHEA:30144"/>
    </physiologicalReaction>
</comment>
<keyword evidence="7" id="KW-0053">Apoptosis</keyword>
<dbReference type="PANTHER" id="PTHR12418">
    <property type="entry name" value="ACYL-COENZYME A THIOESTERASE THEM4"/>
    <property type="match status" value="1"/>
</dbReference>
<dbReference type="Pfam" id="PF03061">
    <property type="entry name" value="4HBT"/>
    <property type="match status" value="1"/>
</dbReference>
<keyword evidence="15" id="KW-0966">Cell projection</keyword>
<dbReference type="Proteomes" id="UP000030693">
    <property type="component" value="Unassembled WGS sequence"/>
</dbReference>
<evidence type="ECO:0000256" key="1">
    <source>
        <dbReference type="ARBA" id="ARBA00004496"/>
    </source>
</evidence>
<evidence type="ECO:0000256" key="4">
    <source>
        <dbReference type="ARBA" id="ARBA00004637"/>
    </source>
</evidence>
<dbReference type="GO" id="GO:0032587">
    <property type="term" value="C:ruffle membrane"/>
    <property type="evidence" value="ECO:0007669"/>
    <property type="project" value="UniProtKB-SubCell"/>
</dbReference>
<evidence type="ECO:0000259" key="28">
    <source>
        <dbReference type="Pfam" id="PF03061"/>
    </source>
</evidence>
<reference evidence="29" key="1">
    <citation type="submission" date="2013-04" db="EMBL/GenBank/DDBJ databases">
        <title>The Genome Sequence of Fonticula alba ATCC 38817.</title>
        <authorList>
            <consortium name="The Broad Institute Genomics Platform"/>
            <person name="Russ C."/>
            <person name="Cuomo C."/>
            <person name="Burger G."/>
            <person name="Gray M.W."/>
            <person name="Holland P.W.H."/>
            <person name="King N."/>
            <person name="Lang F.B.F."/>
            <person name="Roger A.J."/>
            <person name="Ruiz-Trillo I."/>
            <person name="Brown M."/>
            <person name="Walker B."/>
            <person name="Young S."/>
            <person name="Zeng Q."/>
            <person name="Gargeya S."/>
            <person name="Fitzgerald M."/>
            <person name="Haas B."/>
            <person name="Abouelleil A."/>
            <person name="Allen A.W."/>
            <person name="Alvarado L."/>
            <person name="Arachchi H.M."/>
            <person name="Berlin A.M."/>
            <person name="Chapman S.B."/>
            <person name="Gainer-Dewar J."/>
            <person name="Goldberg J."/>
            <person name="Griggs A."/>
            <person name="Gujja S."/>
            <person name="Hansen M."/>
            <person name="Howarth C."/>
            <person name="Imamovic A."/>
            <person name="Ireland A."/>
            <person name="Larimer J."/>
            <person name="McCowan C."/>
            <person name="Murphy C."/>
            <person name="Pearson M."/>
            <person name="Poon T.W."/>
            <person name="Priest M."/>
            <person name="Roberts A."/>
            <person name="Saif S."/>
            <person name="Shea T."/>
            <person name="Sisk P."/>
            <person name="Sykes S."/>
            <person name="Wortman J."/>
            <person name="Nusbaum C."/>
            <person name="Birren B."/>
        </authorList>
    </citation>
    <scope>NUCLEOTIDE SEQUENCE [LARGE SCALE GENOMIC DNA]</scope>
    <source>
        <strain evidence="29">ATCC 38817</strain>
    </source>
</reference>
<dbReference type="InterPro" id="IPR052365">
    <property type="entry name" value="THEM4/THEM5_acyl-CoA_thioest"/>
</dbReference>
<evidence type="ECO:0000313" key="29">
    <source>
        <dbReference type="EMBL" id="KCV67997.1"/>
    </source>
</evidence>
<evidence type="ECO:0000256" key="20">
    <source>
        <dbReference type="ARBA" id="ARBA00040123"/>
    </source>
</evidence>